<dbReference type="CDD" id="cd03801">
    <property type="entry name" value="GT4_PimA-like"/>
    <property type="match status" value="1"/>
</dbReference>
<dbReference type="InterPro" id="IPR001296">
    <property type="entry name" value="Glyco_trans_1"/>
</dbReference>
<dbReference type="GO" id="GO:0016757">
    <property type="term" value="F:glycosyltransferase activity"/>
    <property type="evidence" value="ECO:0007669"/>
    <property type="project" value="UniProtKB-KW"/>
</dbReference>
<evidence type="ECO:0000259" key="4">
    <source>
        <dbReference type="Pfam" id="PF13439"/>
    </source>
</evidence>
<dbReference type="AlphaFoldDB" id="A0A6J4NX65"/>
<feature type="domain" description="Glycosyltransferase subfamily 4-like N-terminal" evidence="4">
    <location>
        <begin position="9"/>
        <end position="169"/>
    </location>
</feature>
<accession>A0A6J4NX65</accession>
<keyword evidence="1" id="KW-0328">Glycosyltransferase</keyword>
<dbReference type="EMBL" id="CADCUT010000067">
    <property type="protein sequence ID" value="CAA9400326.1"/>
    <property type="molecule type" value="Genomic_DNA"/>
</dbReference>
<feature type="domain" description="Glycosyl transferase family 1" evidence="3">
    <location>
        <begin position="181"/>
        <end position="349"/>
    </location>
</feature>
<reference evidence="5" key="1">
    <citation type="submission" date="2020-02" db="EMBL/GenBank/DDBJ databases">
        <authorList>
            <person name="Meier V. D."/>
        </authorList>
    </citation>
    <scope>NUCLEOTIDE SEQUENCE</scope>
    <source>
        <strain evidence="5">AVDCRST_MAG03</strain>
    </source>
</reference>
<dbReference type="InterPro" id="IPR028098">
    <property type="entry name" value="Glyco_trans_4-like_N"/>
</dbReference>
<dbReference type="PANTHER" id="PTHR12526:SF510">
    <property type="entry name" value="D-INOSITOL 3-PHOSPHATE GLYCOSYLTRANSFERASE"/>
    <property type="match status" value="1"/>
</dbReference>
<evidence type="ECO:0000256" key="2">
    <source>
        <dbReference type="ARBA" id="ARBA00022679"/>
    </source>
</evidence>
<sequence>MVEPVGGHGGMDYYDFGLCGGLSEAETRVALYTCDETPGKPAATYEVRLPYKRIYGDDPAWLRGVRYLRGTVRALSGARLRRARIAHFHLFHVGPLELFNVLAAKLLGMKVVITAHDVQSFVESLSVPWMVRAAYRLADLVIAQSAISEKELVKVLGVPEKKIAKIPHGNYISLVAGMPAQDEARARLGLSNTARVLLFFGQIKEVKGLDVLLQAMPQLVREDPGTILLVAGKVWKDDFRRYTAQIEALGISENCELHLRFIPDSEVANYYAAADVVVLPYRRIYQSGVLLMAMSYGKPVLVSDIEGMTEVVEDGVNGYVFAAGDGEALARRLGESMADPEGLRGVGERALAHMREHHDWHEIGRMTAACYRSVSGSR</sequence>
<name>A0A6J4NX65_9ACTN</name>
<dbReference type="Gene3D" id="3.40.50.2000">
    <property type="entry name" value="Glycogen Phosphorylase B"/>
    <property type="match status" value="2"/>
</dbReference>
<dbReference type="Pfam" id="PF00534">
    <property type="entry name" value="Glycos_transf_1"/>
    <property type="match status" value="1"/>
</dbReference>
<proteinExistence type="predicted"/>
<gene>
    <name evidence="5" type="ORF">AVDCRST_MAG03-1128</name>
</gene>
<dbReference type="Pfam" id="PF13439">
    <property type="entry name" value="Glyco_transf_4"/>
    <property type="match status" value="1"/>
</dbReference>
<evidence type="ECO:0000256" key="1">
    <source>
        <dbReference type="ARBA" id="ARBA00022676"/>
    </source>
</evidence>
<dbReference type="SUPFAM" id="SSF53756">
    <property type="entry name" value="UDP-Glycosyltransferase/glycogen phosphorylase"/>
    <property type="match status" value="1"/>
</dbReference>
<dbReference type="PANTHER" id="PTHR12526">
    <property type="entry name" value="GLYCOSYLTRANSFERASE"/>
    <property type="match status" value="1"/>
</dbReference>
<organism evidence="5">
    <name type="scientific">uncultured Rubrobacteraceae bacterium</name>
    <dbReference type="NCBI Taxonomy" id="349277"/>
    <lineage>
        <taxon>Bacteria</taxon>
        <taxon>Bacillati</taxon>
        <taxon>Actinomycetota</taxon>
        <taxon>Rubrobacteria</taxon>
        <taxon>Rubrobacterales</taxon>
        <taxon>Rubrobacteraceae</taxon>
        <taxon>environmental samples</taxon>
    </lineage>
</organism>
<keyword evidence="2 5" id="KW-0808">Transferase</keyword>
<evidence type="ECO:0000313" key="5">
    <source>
        <dbReference type="EMBL" id="CAA9400326.1"/>
    </source>
</evidence>
<evidence type="ECO:0000259" key="3">
    <source>
        <dbReference type="Pfam" id="PF00534"/>
    </source>
</evidence>
<protein>
    <submittedName>
        <fullName evidence="5">Glycosyltransferase</fullName>
    </submittedName>
</protein>